<keyword evidence="2" id="KW-1185">Reference proteome</keyword>
<comment type="caution">
    <text evidence="1">The sequence shown here is derived from an EMBL/GenBank/DDBJ whole genome shotgun (WGS) entry which is preliminary data.</text>
</comment>
<proteinExistence type="predicted"/>
<evidence type="ECO:0000313" key="1">
    <source>
        <dbReference type="EMBL" id="MBA2881794.1"/>
    </source>
</evidence>
<organism evidence="1 2">
    <name type="scientific">Desulfosalsimonas propionicica</name>
    <dbReference type="NCBI Taxonomy" id="332175"/>
    <lineage>
        <taxon>Bacteria</taxon>
        <taxon>Pseudomonadati</taxon>
        <taxon>Thermodesulfobacteriota</taxon>
        <taxon>Desulfobacteria</taxon>
        <taxon>Desulfobacterales</taxon>
        <taxon>Desulfosalsimonadaceae</taxon>
        <taxon>Desulfosalsimonas</taxon>
    </lineage>
</organism>
<dbReference type="AlphaFoldDB" id="A0A7W0HL01"/>
<dbReference type="EMBL" id="JACDUS010000005">
    <property type="protein sequence ID" value="MBA2881794.1"/>
    <property type="molecule type" value="Genomic_DNA"/>
</dbReference>
<gene>
    <name evidence="1" type="ORF">HNR65_002125</name>
</gene>
<sequence length="59" mass="7013">MSQSSDQQQLDRIEKKLDMIIEHFNIGASSQAKRSSREIDDIVRSKIYHLQNRQRRAKK</sequence>
<evidence type="ECO:0000313" key="2">
    <source>
        <dbReference type="Proteomes" id="UP000525298"/>
    </source>
</evidence>
<dbReference type="RefSeq" id="WP_181551447.1">
    <property type="nucleotide sequence ID" value="NZ_JACDUS010000005.1"/>
</dbReference>
<dbReference type="Proteomes" id="UP000525298">
    <property type="component" value="Unassembled WGS sequence"/>
</dbReference>
<name>A0A7W0HL01_9BACT</name>
<reference evidence="1 2" key="1">
    <citation type="submission" date="2020-07" db="EMBL/GenBank/DDBJ databases">
        <title>Genomic Encyclopedia of Type Strains, Phase IV (KMG-IV): sequencing the most valuable type-strain genomes for metagenomic binning, comparative biology and taxonomic classification.</title>
        <authorList>
            <person name="Goeker M."/>
        </authorList>
    </citation>
    <scope>NUCLEOTIDE SEQUENCE [LARGE SCALE GENOMIC DNA]</scope>
    <source>
        <strain evidence="1 2">DSM 17721</strain>
    </source>
</reference>
<protein>
    <submittedName>
        <fullName evidence="1">ABC-type histidine transport system ATPase subunit</fullName>
    </submittedName>
</protein>
<accession>A0A7W0HL01</accession>